<proteinExistence type="predicted"/>
<keyword evidence="1" id="KW-0472">Membrane</keyword>
<dbReference type="SUPFAM" id="SSF53335">
    <property type="entry name" value="S-adenosyl-L-methionine-dependent methyltransferases"/>
    <property type="match status" value="1"/>
</dbReference>
<dbReference type="EMBL" id="OV696691">
    <property type="protein sequence ID" value="CAH1268005.1"/>
    <property type="molecule type" value="Genomic_DNA"/>
</dbReference>
<organism evidence="3 4">
    <name type="scientific">Branchiostoma lanceolatum</name>
    <name type="common">Common lancelet</name>
    <name type="synonym">Amphioxus lanceolatum</name>
    <dbReference type="NCBI Taxonomy" id="7740"/>
    <lineage>
        <taxon>Eukaryota</taxon>
        <taxon>Metazoa</taxon>
        <taxon>Chordata</taxon>
        <taxon>Cephalochordata</taxon>
        <taxon>Leptocardii</taxon>
        <taxon>Amphioxiformes</taxon>
        <taxon>Branchiostomatidae</taxon>
        <taxon>Branchiostoma</taxon>
    </lineage>
</organism>
<dbReference type="InterPro" id="IPR052356">
    <property type="entry name" value="Thiol_S-MT"/>
</dbReference>
<dbReference type="CDD" id="cd02440">
    <property type="entry name" value="AdoMet_MTases"/>
    <property type="match status" value="1"/>
</dbReference>
<keyword evidence="1" id="KW-1133">Transmembrane helix</keyword>
<dbReference type="PANTHER" id="PTHR45036:SF1">
    <property type="entry name" value="METHYLTRANSFERASE LIKE 7A"/>
    <property type="match status" value="1"/>
</dbReference>
<evidence type="ECO:0000259" key="2">
    <source>
        <dbReference type="Pfam" id="PF08241"/>
    </source>
</evidence>
<feature type="transmembrane region" description="Helical" evidence="1">
    <location>
        <begin position="6"/>
        <end position="28"/>
    </location>
</feature>
<dbReference type="Gene3D" id="3.40.50.150">
    <property type="entry name" value="Vaccinia Virus protein VP39"/>
    <property type="match status" value="1"/>
</dbReference>
<dbReference type="AlphaFoldDB" id="A0A8K0EVJ3"/>
<accession>A0A8K0EVJ3</accession>
<evidence type="ECO:0000313" key="3">
    <source>
        <dbReference type="EMBL" id="CAH1268005.1"/>
    </source>
</evidence>
<dbReference type="InterPro" id="IPR013216">
    <property type="entry name" value="Methyltransf_11"/>
</dbReference>
<gene>
    <name evidence="3" type="primary">METTL7A</name>
    <name evidence="3" type="ORF">BLAG_LOCUS21120</name>
</gene>
<dbReference type="Proteomes" id="UP000838412">
    <property type="component" value="Chromosome 6"/>
</dbReference>
<dbReference type="InterPro" id="IPR029063">
    <property type="entry name" value="SAM-dependent_MTases_sf"/>
</dbReference>
<feature type="domain" description="Methyltransferase type 11" evidence="2">
    <location>
        <begin position="73"/>
        <end position="170"/>
    </location>
</feature>
<keyword evidence="1" id="KW-0812">Transmembrane</keyword>
<protein>
    <submittedName>
        <fullName evidence="3">METTL7A protein</fullName>
    </submittedName>
</protein>
<dbReference type="OrthoDB" id="416496at2759"/>
<evidence type="ECO:0000256" key="1">
    <source>
        <dbReference type="SAM" id="Phobius"/>
    </source>
</evidence>
<dbReference type="PANTHER" id="PTHR45036">
    <property type="entry name" value="METHYLTRANSFERASE LIKE 7B"/>
    <property type="match status" value="1"/>
</dbReference>
<sequence length="242" mass="27606">MASCEWLSSLIVVVFTIFLVTLCTALLLSKKVRSWSYAYIISLTPRVYNREMDKHKRRLFSNLSERSVEREILEIGAGSGANFQYFPPESLLTFVEPNPDFEKYLRQNAKANPHLALKSVIVAMAENMTEVADDSMDDVVCTLVLCSVRDPTAVFSEVRRVLKPGGTFYFLEQVRGEPGSWTNSFQTVFDPLLQLFYGGCSVKDSTWENLRKAGFSRVEWERFSGPKFWWIFAPHVMGTAVK</sequence>
<dbReference type="Pfam" id="PF08241">
    <property type="entry name" value="Methyltransf_11"/>
    <property type="match status" value="1"/>
</dbReference>
<keyword evidence="4" id="KW-1185">Reference proteome</keyword>
<reference evidence="3" key="1">
    <citation type="submission" date="2022-01" db="EMBL/GenBank/DDBJ databases">
        <authorList>
            <person name="Braso-Vives M."/>
        </authorList>
    </citation>
    <scope>NUCLEOTIDE SEQUENCE</scope>
</reference>
<dbReference type="GO" id="GO:0008757">
    <property type="term" value="F:S-adenosylmethionine-dependent methyltransferase activity"/>
    <property type="evidence" value="ECO:0007669"/>
    <property type="project" value="InterPro"/>
</dbReference>
<name>A0A8K0EVJ3_BRALA</name>
<evidence type="ECO:0000313" key="4">
    <source>
        <dbReference type="Proteomes" id="UP000838412"/>
    </source>
</evidence>